<feature type="transmembrane region" description="Helical" evidence="2">
    <location>
        <begin position="96"/>
        <end position="118"/>
    </location>
</feature>
<evidence type="ECO:0000313" key="5">
    <source>
        <dbReference type="Proteomes" id="UP000694501"/>
    </source>
</evidence>
<dbReference type="AlphaFoldDB" id="A0A949JJT9"/>
<keyword evidence="2" id="KW-0812">Transmembrane</keyword>
<gene>
    <name evidence="4" type="ORF">JGS22_024915</name>
</gene>
<evidence type="ECO:0000313" key="4">
    <source>
        <dbReference type="EMBL" id="MBU7600777.1"/>
    </source>
</evidence>
<evidence type="ECO:0000256" key="1">
    <source>
        <dbReference type="SAM" id="MobiDB-lite"/>
    </source>
</evidence>
<dbReference type="RefSeq" id="WP_216815157.1">
    <property type="nucleotide sequence ID" value="NZ_JAELVF020000004.1"/>
</dbReference>
<keyword evidence="2" id="KW-0472">Membrane</keyword>
<reference evidence="4" key="1">
    <citation type="submission" date="2021-06" db="EMBL/GenBank/DDBJ databases">
        <title>Sequencing of actinobacteria type strains.</title>
        <authorList>
            <person name="Nguyen G.-S."/>
            <person name="Wentzel A."/>
        </authorList>
    </citation>
    <scope>NUCLEOTIDE SEQUENCE</scope>
    <source>
        <strain evidence="4">P38-E01</strain>
    </source>
</reference>
<name>A0A949JJT9_9ACTN</name>
<evidence type="ECO:0000259" key="3">
    <source>
        <dbReference type="Pfam" id="PF13845"/>
    </source>
</evidence>
<proteinExistence type="predicted"/>
<feature type="domain" description="Septum formation-related" evidence="3">
    <location>
        <begin position="194"/>
        <end position="289"/>
    </location>
</feature>
<feature type="compositionally biased region" description="Low complexity" evidence="1">
    <location>
        <begin position="132"/>
        <end position="148"/>
    </location>
</feature>
<feature type="region of interest" description="Disordered" evidence="1">
    <location>
        <begin position="119"/>
        <end position="193"/>
    </location>
</feature>
<feature type="compositionally biased region" description="Gly residues" evidence="1">
    <location>
        <begin position="51"/>
        <end position="70"/>
    </location>
</feature>
<organism evidence="4 5">
    <name type="scientific">Streptomyces tardus</name>
    <dbReference type="NCBI Taxonomy" id="2780544"/>
    <lineage>
        <taxon>Bacteria</taxon>
        <taxon>Bacillati</taxon>
        <taxon>Actinomycetota</taxon>
        <taxon>Actinomycetes</taxon>
        <taxon>Kitasatosporales</taxon>
        <taxon>Streptomycetaceae</taxon>
        <taxon>Streptomyces</taxon>
    </lineage>
</organism>
<comment type="caution">
    <text evidence="4">The sequence shown here is derived from an EMBL/GenBank/DDBJ whole genome shotgun (WGS) entry which is preliminary data.</text>
</comment>
<feature type="region of interest" description="Disordered" evidence="1">
    <location>
        <begin position="1"/>
        <end position="93"/>
    </location>
</feature>
<dbReference type="Pfam" id="PF13845">
    <property type="entry name" value="Septum_form"/>
    <property type="match status" value="1"/>
</dbReference>
<protein>
    <submittedName>
        <fullName evidence="4">Septum formation family protein</fullName>
    </submittedName>
</protein>
<feature type="compositionally biased region" description="Acidic residues" evidence="1">
    <location>
        <begin position="149"/>
        <end position="175"/>
    </location>
</feature>
<keyword evidence="5" id="KW-1185">Reference proteome</keyword>
<dbReference type="InterPro" id="IPR026004">
    <property type="entry name" value="Septum_form"/>
</dbReference>
<sequence>MTIPPPGQQPPAGGPPGPGGFGPPQGYGYPGPPQPGGFGPPGPQVPPGPPGGGQGGFGPPPGGGQGGGYGPPGPPGPPSGGWQQPPSGGDGSNRKAVIIALVSVVVAGALIIGGAFLLTGSDGDKDDESKNSPSATATSESPTPTPSESETDDEESDEPWVDPSETETDLPDFDPEDRPTPSTGPRPAYQLKVGECFDMSESQEGYNEKLGCSKSHDGEVVHREKLKEKEYASDSALQTEANSICKSKLEAKARKQAAGTKFRTLSQFPKRTGYLTGLRTVTCSLVAEEGEKLSSKLN</sequence>
<keyword evidence="2" id="KW-1133">Transmembrane helix</keyword>
<dbReference type="Proteomes" id="UP000694501">
    <property type="component" value="Unassembled WGS sequence"/>
</dbReference>
<feature type="compositionally biased region" description="Pro residues" evidence="1">
    <location>
        <begin position="30"/>
        <end position="50"/>
    </location>
</feature>
<feature type="compositionally biased region" description="Pro residues" evidence="1">
    <location>
        <begin position="1"/>
        <end position="18"/>
    </location>
</feature>
<evidence type="ECO:0000256" key="2">
    <source>
        <dbReference type="SAM" id="Phobius"/>
    </source>
</evidence>
<feature type="compositionally biased region" description="Gly residues" evidence="1">
    <location>
        <begin position="19"/>
        <end position="29"/>
    </location>
</feature>
<accession>A0A949JJT9</accession>
<dbReference type="EMBL" id="JAELVF020000004">
    <property type="protein sequence ID" value="MBU7600777.1"/>
    <property type="molecule type" value="Genomic_DNA"/>
</dbReference>